<dbReference type="OrthoDB" id="3902805at2"/>
<feature type="domain" description="Trehalase-like N-terminal" evidence="2">
    <location>
        <begin position="9"/>
        <end position="147"/>
    </location>
</feature>
<dbReference type="AlphaFoldDB" id="A0A3A1WKE1"/>
<dbReference type="Proteomes" id="UP000265750">
    <property type="component" value="Unassembled WGS sequence"/>
</dbReference>
<name>A0A3A1WKE1_9HYPH</name>
<dbReference type="PANTHER" id="PTHR31616:SF0">
    <property type="entry name" value="GLUCAN 1,4-ALPHA-GLUCOSIDASE"/>
    <property type="match status" value="1"/>
</dbReference>
<evidence type="ECO:0000313" key="4">
    <source>
        <dbReference type="Proteomes" id="UP000265750"/>
    </source>
</evidence>
<dbReference type="InterPro" id="IPR008928">
    <property type="entry name" value="6-hairpin_glycosidase_sf"/>
</dbReference>
<dbReference type="EMBL" id="QYRN01000005">
    <property type="protein sequence ID" value="RIY01086.1"/>
    <property type="molecule type" value="Genomic_DNA"/>
</dbReference>
<comment type="caution">
    <text evidence="3">The sequence shown here is derived from an EMBL/GenBank/DDBJ whole genome shotgun (WGS) entry which is preliminary data.</text>
</comment>
<protein>
    <submittedName>
        <fullName evidence="3">Glycoside hydrolase family 15 protein</fullName>
    </submittedName>
</protein>
<dbReference type="InterPro" id="IPR045582">
    <property type="entry name" value="Trehalase-like_N"/>
</dbReference>
<keyword evidence="4" id="KW-1185">Reference proteome</keyword>
<dbReference type="GO" id="GO:0004553">
    <property type="term" value="F:hydrolase activity, hydrolyzing O-glycosyl compounds"/>
    <property type="evidence" value="ECO:0007669"/>
    <property type="project" value="TreeGrafter"/>
</dbReference>
<dbReference type="RefSeq" id="WP_119540285.1">
    <property type="nucleotide sequence ID" value="NZ_QYRN01000005.1"/>
</dbReference>
<feature type="domain" description="GH15-like" evidence="1">
    <location>
        <begin position="227"/>
        <end position="593"/>
    </location>
</feature>
<dbReference type="Gene3D" id="1.50.10.10">
    <property type="match status" value="1"/>
</dbReference>
<evidence type="ECO:0000259" key="2">
    <source>
        <dbReference type="Pfam" id="PF19291"/>
    </source>
</evidence>
<dbReference type="Pfam" id="PF19291">
    <property type="entry name" value="TREH_N"/>
    <property type="match status" value="1"/>
</dbReference>
<organism evidence="3 4">
    <name type="scientific">Aureimonas flava</name>
    <dbReference type="NCBI Taxonomy" id="2320271"/>
    <lineage>
        <taxon>Bacteria</taxon>
        <taxon>Pseudomonadati</taxon>
        <taxon>Pseudomonadota</taxon>
        <taxon>Alphaproteobacteria</taxon>
        <taxon>Hyphomicrobiales</taxon>
        <taxon>Aurantimonadaceae</taxon>
        <taxon>Aureimonas</taxon>
    </lineage>
</organism>
<evidence type="ECO:0000313" key="3">
    <source>
        <dbReference type="EMBL" id="RIY01086.1"/>
    </source>
</evidence>
<dbReference type="InterPro" id="IPR012341">
    <property type="entry name" value="6hp_glycosidase-like_sf"/>
</dbReference>
<sequence length="622" mass="69568">MPSSPRIPNPIGQHGVIGDLNTLALVTPDGRIDFLCHPNIDSPTLFASLLDPERGGEFRLWATAEGMGRRQIYLPDTNILLTRFLGEDGIGEVSDFMPLDGSGRIVRRAKAIMGPVAFALRLEPRPEYAAVVPDLTPTPDGARIEWTRGDGGRETILLHTSVPLRVEGGAVTGEVTLAEGETAFAVLCPAREGWSAADDAYVRASFRDTRAYWHDWVSRGRYPTFWRELVVRSALTLKLLTSARHGSIAAAATFGLPEVVGGERNWDYRFCWVRDSAFTLYALSRLNYFDEAEAFIHFLMERVAESDGERSGLQIMYGMDGRGELAETELPNLAGYGGSKPVRVGNGAFDQRQMDIYGEFMDAVYIATRARGKPSYSVWAKLTGLIDWLCGNWHLPDRGIWESRGEDKEYLSSRLMCWVAIDRAIRIAVRESMPADLALWHEQRDRIQRTIVEEFWNPEIGAFTQFKGGDTLDAVVLLMPLVRFINPRDPMWISTLKAVRETLVHDCLVRRYINGPSNHDGLEGEEGFFTICSFWYVEALARTGFVAEARLLFEKLHAYANHLGLYAEELSTDGQHLGNFPQGLTHLSLISAAIWLDRALRGDGSDPHHAGFQMIEDPDGIF</sequence>
<dbReference type="PANTHER" id="PTHR31616">
    <property type="entry name" value="TREHALASE"/>
    <property type="match status" value="1"/>
</dbReference>
<dbReference type="SUPFAM" id="SSF48208">
    <property type="entry name" value="Six-hairpin glycosidases"/>
    <property type="match status" value="1"/>
</dbReference>
<gene>
    <name evidence="3" type="ORF">D3218_11075</name>
</gene>
<keyword evidence="3" id="KW-0378">Hydrolase</keyword>
<proteinExistence type="predicted"/>
<dbReference type="Pfam" id="PF00723">
    <property type="entry name" value="Glyco_hydro_15"/>
    <property type="match status" value="1"/>
</dbReference>
<evidence type="ECO:0000259" key="1">
    <source>
        <dbReference type="Pfam" id="PF00723"/>
    </source>
</evidence>
<dbReference type="InterPro" id="IPR011613">
    <property type="entry name" value="GH15-like"/>
</dbReference>
<accession>A0A3A1WKE1</accession>
<dbReference type="GO" id="GO:0005975">
    <property type="term" value="P:carbohydrate metabolic process"/>
    <property type="evidence" value="ECO:0007669"/>
    <property type="project" value="InterPro"/>
</dbReference>
<reference evidence="4" key="1">
    <citation type="submission" date="2018-09" db="EMBL/GenBank/DDBJ databases">
        <authorList>
            <person name="Tuo L."/>
        </authorList>
    </citation>
    <scope>NUCLEOTIDE SEQUENCE [LARGE SCALE GENOMIC DNA]</scope>
    <source>
        <strain evidence="4">M2BS4Y-1</strain>
    </source>
</reference>